<keyword evidence="2" id="KW-1003">Cell membrane</keyword>
<proteinExistence type="inferred from homology"/>
<evidence type="ECO:0000256" key="4">
    <source>
        <dbReference type="ARBA" id="ARBA00022989"/>
    </source>
</evidence>
<dbReference type="OrthoDB" id="9810654at2"/>
<keyword evidence="3 6" id="KW-0812">Transmembrane</keyword>
<organism evidence="7 8">
    <name type="scientific">Ligilactobacillus apodemi DSM 16634 = JCM 16172</name>
    <dbReference type="NCBI Taxonomy" id="1423724"/>
    <lineage>
        <taxon>Bacteria</taxon>
        <taxon>Bacillati</taxon>
        <taxon>Bacillota</taxon>
        <taxon>Bacilli</taxon>
        <taxon>Lactobacillales</taxon>
        <taxon>Lactobacillaceae</taxon>
        <taxon>Ligilactobacillus</taxon>
    </lineage>
</organism>
<keyword evidence="6" id="KW-0046">Antibiotic resistance</keyword>
<feature type="transmembrane region" description="Helical" evidence="6">
    <location>
        <begin position="305"/>
        <end position="330"/>
    </location>
</feature>
<comment type="similarity">
    <text evidence="6">Belongs to the LPG synthase family.</text>
</comment>
<comment type="caution">
    <text evidence="7">The sequence shown here is derived from an EMBL/GenBank/DDBJ whole genome shotgun (WGS) entry which is preliminary data.</text>
</comment>
<dbReference type="PANTHER" id="PTHR37693:SF1">
    <property type="entry name" value="INTEGRAL MEMBRANE PROTEIN"/>
    <property type="match status" value="1"/>
</dbReference>
<dbReference type="AlphaFoldDB" id="A0A0R1TV33"/>
<evidence type="ECO:0000256" key="3">
    <source>
        <dbReference type="ARBA" id="ARBA00022692"/>
    </source>
</evidence>
<feature type="transmembrane region" description="Helical" evidence="6">
    <location>
        <begin position="42"/>
        <end position="62"/>
    </location>
</feature>
<feature type="transmembrane region" description="Helical" evidence="6">
    <location>
        <begin position="154"/>
        <end position="178"/>
    </location>
</feature>
<protein>
    <recommendedName>
        <fullName evidence="6">Phosphatidylglycerol lysyltransferase</fullName>
        <ecNumber evidence="6">2.3.2.3</ecNumber>
    </recommendedName>
    <alternativeName>
        <fullName evidence="6">Lysylphosphatidylglycerol synthase</fullName>
    </alternativeName>
</protein>
<keyword evidence="5 6" id="KW-0472">Membrane</keyword>
<evidence type="ECO:0000256" key="1">
    <source>
        <dbReference type="ARBA" id="ARBA00004651"/>
    </source>
</evidence>
<dbReference type="Proteomes" id="UP000051324">
    <property type="component" value="Unassembled WGS sequence"/>
</dbReference>
<dbReference type="InterPro" id="IPR022791">
    <property type="entry name" value="L-PG_synthase/AglD"/>
</dbReference>
<feature type="transmembrane region" description="Helical" evidence="6">
    <location>
        <begin position="228"/>
        <end position="254"/>
    </location>
</feature>
<reference evidence="7 8" key="1">
    <citation type="journal article" date="2015" name="Genome Announc.">
        <title>Expanding the biotechnology potential of lactobacilli through comparative genomics of 213 strains and associated genera.</title>
        <authorList>
            <person name="Sun Z."/>
            <person name="Harris H.M."/>
            <person name="McCann A."/>
            <person name="Guo C."/>
            <person name="Argimon S."/>
            <person name="Zhang W."/>
            <person name="Yang X."/>
            <person name="Jeffery I.B."/>
            <person name="Cooney J.C."/>
            <person name="Kagawa T.F."/>
            <person name="Liu W."/>
            <person name="Song Y."/>
            <person name="Salvetti E."/>
            <person name="Wrobel A."/>
            <person name="Rasinkangas P."/>
            <person name="Parkhill J."/>
            <person name="Rea M.C."/>
            <person name="O'Sullivan O."/>
            <person name="Ritari J."/>
            <person name="Douillard F.P."/>
            <person name="Paul Ross R."/>
            <person name="Yang R."/>
            <person name="Briner A.E."/>
            <person name="Felis G.E."/>
            <person name="de Vos W.M."/>
            <person name="Barrangou R."/>
            <person name="Klaenhammer T.R."/>
            <person name="Caufield P.W."/>
            <person name="Cui Y."/>
            <person name="Zhang H."/>
            <person name="O'Toole P.W."/>
        </authorList>
    </citation>
    <scope>NUCLEOTIDE SEQUENCE [LARGE SCALE GENOMIC DNA]</scope>
    <source>
        <strain evidence="7 8">DSM 16634</strain>
    </source>
</reference>
<feature type="transmembrane region" description="Helical" evidence="6">
    <location>
        <begin position="261"/>
        <end position="285"/>
    </location>
</feature>
<dbReference type="GO" id="GO:0046677">
    <property type="term" value="P:response to antibiotic"/>
    <property type="evidence" value="ECO:0007669"/>
    <property type="project" value="UniProtKB-KW"/>
</dbReference>
<dbReference type="GO" id="GO:0006629">
    <property type="term" value="P:lipid metabolic process"/>
    <property type="evidence" value="ECO:0007669"/>
    <property type="project" value="UniProtKB-KW"/>
</dbReference>
<comment type="function">
    <text evidence="6">Catalyzes the transfer of a lysyl group from L-lysyl-tRNA(Lys) to membrane-bound phosphatidylglycerol (PG), which produces lysylphosphatidylglycerol (LPG), a major component of the bacterial membrane with a positive net charge. LPG synthesis contributes to bacterial virulence as it is involved in the resistance mechanism against cationic antimicrobial peptides (CAMP) produces by the host's immune system (defensins, cathelicidins) and by the competing microorganisms.</text>
</comment>
<name>A0A0R1TV33_9LACO</name>
<keyword evidence="8" id="KW-1185">Reference proteome</keyword>
<accession>A0A0R1TV33</accession>
<keyword evidence="4 6" id="KW-1133">Transmembrane helix</keyword>
<evidence type="ECO:0000313" key="8">
    <source>
        <dbReference type="Proteomes" id="UP000051324"/>
    </source>
</evidence>
<dbReference type="GO" id="GO:0050071">
    <property type="term" value="F:phosphatidylglycerol lysyltransferase activity"/>
    <property type="evidence" value="ECO:0007669"/>
    <property type="project" value="UniProtKB-EC"/>
</dbReference>
<dbReference type="EMBL" id="AZFT01000043">
    <property type="protein sequence ID" value="KRL85079.1"/>
    <property type="molecule type" value="Genomic_DNA"/>
</dbReference>
<comment type="subcellular location">
    <subcellularLocation>
        <location evidence="1 6">Cell membrane</location>
        <topology evidence="1 6">Multi-pass membrane protein</topology>
    </subcellularLocation>
</comment>
<feature type="transmembrane region" description="Helical" evidence="6">
    <location>
        <begin position="83"/>
        <end position="105"/>
    </location>
</feature>
<evidence type="ECO:0000256" key="6">
    <source>
        <dbReference type="RuleBase" id="RU363042"/>
    </source>
</evidence>
<dbReference type="eggNOG" id="COG0392">
    <property type="taxonomic scope" value="Bacteria"/>
</dbReference>
<dbReference type="EC" id="2.3.2.3" evidence="6"/>
<dbReference type="GO" id="GO:0005886">
    <property type="term" value="C:plasma membrane"/>
    <property type="evidence" value="ECO:0007669"/>
    <property type="project" value="UniProtKB-SubCell"/>
</dbReference>
<sequence length="345" mass="39322">MSKKNKIALALMLLLGIGIFIYSVRGVSYRALVDDIHNLHWGWIVVAFLCMGLSILCEAIVVKRLLKRQFPDFSLKDSLRIPLIEALFNGITPFSSGGQPAQLFALVQSGVDAGRATSILLMKFVVYQSMIVINFIVCLFLGFHLIADKLHVMGILLIFGFVIHLAVIIGLLLIMYWYNFTKKLTKLCLKPFKRFLAPARYERYDKMINEKIDNFYRESLTMKDNYKLLFQISLITLVQLFFYYIIPYFILLALRVDHVSLVTVMTLHVLIVMIISLFPIPGGAGGAEYSFSLIFSTFVDSGSKLVLAMLIWRIITYYFGMFGGMVALVISPRKYQRKTLATKED</sequence>
<evidence type="ECO:0000313" key="7">
    <source>
        <dbReference type="EMBL" id="KRL85079.1"/>
    </source>
</evidence>
<gene>
    <name evidence="6" type="primary">mprF</name>
    <name evidence="7" type="ORF">FC32_GL000122</name>
</gene>
<keyword evidence="6" id="KW-0808">Transferase</keyword>
<dbReference type="PATRIC" id="fig|1423724.4.peg.130"/>
<evidence type="ECO:0000256" key="2">
    <source>
        <dbReference type="ARBA" id="ARBA00022475"/>
    </source>
</evidence>
<feature type="transmembrane region" description="Helical" evidence="6">
    <location>
        <begin position="125"/>
        <end position="147"/>
    </location>
</feature>
<comment type="catalytic activity">
    <reaction evidence="6">
        <text>L-lysyl-tRNA(Lys) + a 1,2-diacyl-sn-glycero-3-phospho-(1'-sn-glycerol) = a 1,2-diacyl-sn-glycero-3-phospho-1'-(3'-O-L-lysyl)-sn-glycerol + tRNA(Lys)</text>
        <dbReference type="Rhea" id="RHEA:10668"/>
        <dbReference type="Rhea" id="RHEA-COMP:9696"/>
        <dbReference type="Rhea" id="RHEA-COMP:9697"/>
        <dbReference type="ChEBI" id="CHEBI:64716"/>
        <dbReference type="ChEBI" id="CHEBI:75792"/>
        <dbReference type="ChEBI" id="CHEBI:78442"/>
        <dbReference type="ChEBI" id="CHEBI:78529"/>
        <dbReference type="EC" id="2.3.2.3"/>
    </reaction>
</comment>
<dbReference type="NCBIfam" id="TIGR00374">
    <property type="entry name" value="flippase-like domain"/>
    <property type="match status" value="1"/>
</dbReference>
<dbReference type="RefSeq" id="WP_025087566.1">
    <property type="nucleotide sequence ID" value="NZ_AZFT01000043.1"/>
</dbReference>
<keyword evidence="6" id="KW-0443">Lipid metabolism</keyword>
<evidence type="ECO:0000256" key="5">
    <source>
        <dbReference type="ARBA" id="ARBA00023136"/>
    </source>
</evidence>
<dbReference type="PANTHER" id="PTHR37693">
    <property type="entry name" value="PHOSPHATIDYLGLYCEROL LYSYLTRANSFERASE"/>
    <property type="match status" value="1"/>
</dbReference>
<dbReference type="STRING" id="1423724.FC32_GL000122"/>
<dbReference type="Pfam" id="PF03706">
    <property type="entry name" value="LPG_synthase_TM"/>
    <property type="match status" value="1"/>
</dbReference>